<protein>
    <submittedName>
        <fullName evidence="1">Uncharacterized protein</fullName>
    </submittedName>
</protein>
<sequence length="78" mass="8380">MRRRWMQQGRGGGGVLKKSWQVGTCCIKAIPSTFSSGQPLGRWPQLVATDPTLPCHLLQCCQFAVVPSGIVLRGGGRG</sequence>
<accession>A0A5B7IE45</accession>
<keyword evidence="2" id="KW-1185">Reference proteome</keyword>
<dbReference type="AlphaFoldDB" id="A0A5B7IE45"/>
<gene>
    <name evidence="1" type="ORF">E2C01_074676</name>
</gene>
<dbReference type="Proteomes" id="UP000324222">
    <property type="component" value="Unassembled WGS sequence"/>
</dbReference>
<comment type="caution">
    <text evidence="1">The sequence shown here is derived from an EMBL/GenBank/DDBJ whole genome shotgun (WGS) entry which is preliminary data.</text>
</comment>
<evidence type="ECO:0000313" key="2">
    <source>
        <dbReference type="Proteomes" id="UP000324222"/>
    </source>
</evidence>
<organism evidence="1 2">
    <name type="scientific">Portunus trituberculatus</name>
    <name type="common">Swimming crab</name>
    <name type="synonym">Neptunus trituberculatus</name>
    <dbReference type="NCBI Taxonomy" id="210409"/>
    <lineage>
        <taxon>Eukaryota</taxon>
        <taxon>Metazoa</taxon>
        <taxon>Ecdysozoa</taxon>
        <taxon>Arthropoda</taxon>
        <taxon>Crustacea</taxon>
        <taxon>Multicrustacea</taxon>
        <taxon>Malacostraca</taxon>
        <taxon>Eumalacostraca</taxon>
        <taxon>Eucarida</taxon>
        <taxon>Decapoda</taxon>
        <taxon>Pleocyemata</taxon>
        <taxon>Brachyura</taxon>
        <taxon>Eubrachyura</taxon>
        <taxon>Portunoidea</taxon>
        <taxon>Portunidae</taxon>
        <taxon>Portuninae</taxon>
        <taxon>Portunus</taxon>
    </lineage>
</organism>
<proteinExistence type="predicted"/>
<name>A0A5B7IE45_PORTR</name>
<dbReference type="EMBL" id="VSRR010053034">
    <property type="protein sequence ID" value="MPC80109.1"/>
    <property type="molecule type" value="Genomic_DNA"/>
</dbReference>
<reference evidence="1 2" key="1">
    <citation type="submission" date="2019-05" db="EMBL/GenBank/DDBJ databases">
        <title>Another draft genome of Portunus trituberculatus and its Hox gene families provides insights of decapod evolution.</title>
        <authorList>
            <person name="Jeong J.-H."/>
            <person name="Song I."/>
            <person name="Kim S."/>
            <person name="Choi T."/>
            <person name="Kim D."/>
            <person name="Ryu S."/>
            <person name="Kim W."/>
        </authorList>
    </citation>
    <scope>NUCLEOTIDE SEQUENCE [LARGE SCALE GENOMIC DNA]</scope>
    <source>
        <tissue evidence="1">Muscle</tissue>
    </source>
</reference>
<evidence type="ECO:0000313" key="1">
    <source>
        <dbReference type="EMBL" id="MPC80109.1"/>
    </source>
</evidence>